<evidence type="ECO:0000313" key="7">
    <source>
        <dbReference type="Proteomes" id="UP001642360"/>
    </source>
</evidence>
<protein>
    <submittedName>
        <fullName evidence="6">Uncharacterized protein</fullName>
    </submittedName>
</protein>
<evidence type="ECO:0000256" key="2">
    <source>
        <dbReference type="ARBA" id="ARBA00022574"/>
    </source>
</evidence>
<dbReference type="PANTHER" id="PTHR19848:SF0">
    <property type="entry name" value="NOTCHLESS PROTEIN HOMOLOG 1"/>
    <property type="match status" value="1"/>
</dbReference>
<feature type="repeat" description="WD" evidence="5">
    <location>
        <begin position="36"/>
        <end position="77"/>
    </location>
</feature>
<gene>
    <name evidence="6" type="ORF">ILEXP_LOCUS40321</name>
</gene>
<organism evidence="6 7">
    <name type="scientific">Ilex paraguariensis</name>
    <name type="common">yerba mate</name>
    <dbReference type="NCBI Taxonomy" id="185542"/>
    <lineage>
        <taxon>Eukaryota</taxon>
        <taxon>Viridiplantae</taxon>
        <taxon>Streptophyta</taxon>
        <taxon>Embryophyta</taxon>
        <taxon>Tracheophyta</taxon>
        <taxon>Spermatophyta</taxon>
        <taxon>Magnoliopsida</taxon>
        <taxon>eudicotyledons</taxon>
        <taxon>Gunneridae</taxon>
        <taxon>Pentapetalae</taxon>
        <taxon>asterids</taxon>
        <taxon>campanulids</taxon>
        <taxon>Aquifoliales</taxon>
        <taxon>Aquifoliaceae</taxon>
        <taxon>Ilex</taxon>
    </lineage>
</organism>
<keyword evidence="7" id="KW-1185">Reference proteome</keyword>
<comment type="caution">
    <text evidence="6">The sequence shown here is derived from an EMBL/GenBank/DDBJ whole genome shotgun (WGS) entry which is preliminary data.</text>
</comment>
<keyword evidence="4" id="KW-0539">Nucleus</keyword>
<evidence type="ECO:0000256" key="1">
    <source>
        <dbReference type="ARBA" id="ARBA00004123"/>
    </source>
</evidence>
<dbReference type="InterPro" id="IPR015943">
    <property type="entry name" value="WD40/YVTN_repeat-like_dom_sf"/>
</dbReference>
<dbReference type="GO" id="GO:0005634">
    <property type="term" value="C:nucleus"/>
    <property type="evidence" value="ECO:0007669"/>
    <property type="project" value="UniProtKB-SubCell"/>
</dbReference>
<keyword evidence="2 5" id="KW-0853">WD repeat</keyword>
<sequence>MQIHIIRLVLAAIFYIRIFGELPFKWMLLFVTKQYLYGHKNWVLCIAWSADDKHLISGSKAGDLQYWDPLTGKPSRNPLICDSSWLVKGLMALAESVSSSGYENNAYPSSFLSVTWNFYVDFATPENENKVSAAISVMF</sequence>
<accession>A0ABC8TMW9</accession>
<evidence type="ECO:0000256" key="5">
    <source>
        <dbReference type="PROSITE-ProRule" id="PRU00221"/>
    </source>
</evidence>
<evidence type="ECO:0000256" key="4">
    <source>
        <dbReference type="ARBA" id="ARBA00023242"/>
    </source>
</evidence>
<name>A0ABC8TMW9_9AQUA</name>
<proteinExistence type="predicted"/>
<dbReference type="PROSITE" id="PS50082">
    <property type="entry name" value="WD_REPEATS_2"/>
    <property type="match status" value="1"/>
</dbReference>
<dbReference type="Gene3D" id="2.130.10.10">
    <property type="entry name" value="YVTN repeat-like/Quinoprotein amine dehydrogenase"/>
    <property type="match status" value="1"/>
</dbReference>
<evidence type="ECO:0000256" key="3">
    <source>
        <dbReference type="ARBA" id="ARBA00022737"/>
    </source>
</evidence>
<dbReference type="SUPFAM" id="SSF50978">
    <property type="entry name" value="WD40 repeat-like"/>
    <property type="match status" value="1"/>
</dbReference>
<keyword evidence="3" id="KW-0677">Repeat</keyword>
<reference evidence="6 7" key="1">
    <citation type="submission" date="2024-02" db="EMBL/GenBank/DDBJ databases">
        <authorList>
            <person name="Vignale AGUSTIN F."/>
            <person name="Sosa J E."/>
            <person name="Modenutti C."/>
        </authorList>
    </citation>
    <scope>NUCLEOTIDE SEQUENCE [LARGE SCALE GENOMIC DNA]</scope>
</reference>
<dbReference type="InterPro" id="IPR001680">
    <property type="entry name" value="WD40_rpt"/>
</dbReference>
<comment type="subcellular location">
    <subcellularLocation>
        <location evidence="1">Nucleus</location>
    </subcellularLocation>
</comment>
<dbReference type="EMBL" id="CAUOFW020005591">
    <property type="protein sequence ID" value="CAK9170813.1"/>
    <property type="molecule type" value="Genomic_DNA"/>
</dbReference>
<dbReference type="Proteomes" id="UP001642360">
    <property type="component" value="Unassembled WGS sequence"/>
</dbReference>
<dbReference type="PANTHER" id="PTHR19848">
    <property type="entry name" value="WD40 REPEAT PROTEIN"/>
    <property type="match status" value="1"/>
</dbReference>
<dbReference type="AlphaFoldDB" id="A0ABC8TMW9"/>
<evidence type="ECO:0000313" key="6">
    <source>
        <dbReference type="EMBL" id="CAK9170813.1"/>
    </source>
</evidence>
<dbReference type="PROSITE" id="PS50294">
    <property type="entry name" value="WD_REPEATS_REGION"/>
    <property type="match status" value="1"/>
</dbReference>
<dbReference type="Pfam" id="PF00400">
    <property type="entry name" value="WD40"/>
    <property type="match status" value="1"/>
</dbReference>
<dbReference type="InterPro" id="IPR036322">
    <property type="entry name" value="WD40_repeat_dom_sf"/>
</dbReference>
<dbReference type="SMART" id="SM00320">
    <property type="entry name" value="WD40"/>
    <property type="match status" value="1"/>
</dbReference>